<protein>
    <submittedName>
        <fullName evidence="1">tRNA-dependent cyclodipeptide synthase</fullName>
    </submittedName>
</protein>
<dbReference type="Proteomes" id="UP001152795">
    <property type="component" value="Unassembled WGS sequence"/>
</dbReference>
<dbReference type="InterPro" id="IPR030903">
    <property type="entry name" value="CDPS"/>
</dbReference>
<dbReference type="Gene3D" id="3.40.50.11710">
    <property type="entry name" value="Cyclodipeptide synthase"/>
    <property type="match status" value="1"/>
</dbReference>
<evidence type="ECO:0000313" key="2">
    <source>
        <dbReference type="Proteomes" id="UP001152795"/>
    </source>
</evidence>
<comment type="caution">
    <text evidence="1">The sequence shown here is derived from an EMBL/GenBank/DDBJ whole genome shotgun (WGS) entry which is preliminary data.</text>
</comment>
<dbReference type="InterPro" id="IPR038622">
    <property type="entry name" value="CDPS_sf"/>
</dbReference>
<keyword evidence="2" id="KW-1185">Reference proteome</keyword>
<reference evidence="1" key="1">
    <citation type="submission" date="2020-04" db="EMBL/GenBank/DDBJ databases">
        <authorList>
            <person name="Alioto T."/>
            <person name="Alioto T."/>
            <person name="Gomez Garrido J."/>
        </authorList>
    </citation>
    <scope>NUCLEOTIDE SEQUENCE</scope>
    <source>
        <strain evidence="1">A484AB</strain>
    </source>
</reference>
<evidence type="ECO:0000313" key="1">
    <source>
        <dbReference type="EMBL" id="CAB3977195.1"/>
    </source>
</evidence>
<gene>
    <name evidence="1" type="ORF">PACLA_8A045637</name>
</gene>
<sequence>MEESQTVKNGRVYLENKRTIVLAISPGNPFFCKVENLQKMFQFARKNSDQKILLFLVDKISEHNFRAVGSKNPERSARLKGNCLRNKCQEALHSCGIQNESAEYINWGRDVETSDSYTGALNYVKHLYQVNDQFRNEIQECTQLALVAVKLANSREEKMSESSRNTAAIDLEEGVEYLLKELAFFSAVSDIYERCEEFVVVYHECPYMSCVVG</sequence>
<dbReference type="Pfam" id="PF16715">
    <property type="entry name" value="CDPS"/>
    <property type="match status" value="1"/>
</dbReference>
<dbReference type="AlphaFoldDB" id="A0A6S7FD65"/>
<accession>A0A6S7FD65</accession>
<organism evidence="1 2">
    <name type="scientific">Paramuricea clavata</name>
    <name type="common">Red gorgonian</name>
    <name type="synonym">Violescent sea-whip</name>
    <dbReference type="NCBI Taxonomy" id="317549"/>
    <lineage>
        <taxon>Eukaryota</taxon>
        <taxon>Metazoa</taxon>
        <taxon>Cnidaria</taxon>
        <taxon>Anthozoa</taxon>
        <taxon>Octocorallia</taxon>
        <taxon>Malacalcyonacea</taxon>
        <taxon>Plexauridae</taxon>
        <taxon>Paramuricea</taxon>
    </lineage>
</organism>
<name>A0A6S7FD65_PARCT</name>
<proteinExistence type="predicted"/>
<dbReference type="EMBL" id="CACRXK020000034">
    <property type="protein sequence ID" value="CAB3977195.1"/>
    <property type="molecule type" value="Genomic_DNA"/>
</dbReference>
<dbReference type="NCBIfam" id="TIGR04539">
    <property type="entry name" value="tRNA_cyclodipep"/>
    <property type="match status" value="1"/>
</dbReference>
<dbReference type="GO" id="GO:0016755">
    <property type="term" value="F:aminoacyltransferase activity"/>
    <property type="evidence" value="ECO:0007669"/>
    <property type="project" value="InterPro"/>
</dbReference>
<dbReference type="OrthoDB" id="5983473at2759"/>